<dbReference type="EMBL" id="MFJA01000066">
    <property type="protein sequence ID" value="OGG02335.1"/>
    <property type="molecule type" value="Genomic_DNA"/>
</dbReference>
<name>A0A1F5YQE8_9BACT</name>
<comment type="caution">
    <text evidence="2">The sequence shown here is derived from an EMBL/GenBank/DDBJ whole genome shotgun (WGS) entry which is preliminary data.</text>
</comment>
<keyword evidence="1" id="KW-1133">Transmembrane helix</keyword>
<dbReference type="Proteomes" id="UP000176665">
    <property type="component" value="Unassembled WGS sequence"/>
</dbReference>
<evidence type="ECO:0000313" key="3">
    <source>
        <dbReference type="Proteomes" id="UP000176665"/>
    </source>
</evidence>
<evidence type="ECO:0000313" key="2">
    <source>
        <dbReference type="EMBL" id="OGG02335.1"/>
    </source>
</evidence>
<keyword evidence="1" id="KW-0812">Transmembrane</keyword>
<dbReference type="AlphaFoldDB" id="A0A1F5YQE8"/>
<organism evidence="2 3">
    <name type="scientific">Candidatus Gottesmanbacteria bacterium RBG_16_37_8</name>
    <dbReference type="NCBI Taxonomy" id="1798371"/>
    <lineage>
        <taxon>Bacteria</taxon>
        <taxon>Candidatus Gottesmaniibacteriota</taxon>
    </lineage>
</organism>
<reference evidence="2 3" key="1">
    <citation type="journal article" date="2016" name="Nat. Commun.">
        <title>Thousands of microbial genomes shed light on interconnected biogeochemical processes in an aquifer system.</title>
        <authorList>
            <person name="Anantharaman K."/>
            <person name="Brown C.T."/>
            <person name="Hug L.A."/>
            <person name="Sharon I."/>
            <person name="Castelle C.J."/>
            <person name="Probst A.J."/>
            <person name="Thomas B.C."/>
            <person name="Singh A."/>
            <person name="Wilkins M.J."/>
            <person name="Karaoz U."/>
            <person name="Brodie E.L."/>
            <person name="Williams K.H."/>
            <person name="Hubbard S.S."/>
            <person name="Banfield J.F."/>
        </authorList>
    </citation>
    <scope>NUCLEOTIDE SEQUENCE [LARGE SCALE GENOMIC DNA]</scope>
</reference>
<accession>A0A1F5YQE8</accession>
<evidence type="ECO:0000256" key="1">
    <source>
        <dbReference type="SAM" id="Phobius"/>
    </source>
</evidence>
<keyword evidence="1" id="KW-0472">Membrane</keyword>
<sequence length="179" mass="20862">MTLPLLIIAAELLANLYYFLRVRFKSLYLIIFLLLLYPFYISFTLITDPVKADIPIIDRNQLFDDWPSGYGVRQVIDYLSKEARNNKIVIGTEGTFGLNPAVYEIYLKQNKNVINIIGYWPVFEVPGQLIEYAKSYPTYLIFKEKQEIPGNWPLKLIAKYRRGLGSTYLYFFQVVSYGS</sequence>
<gene>
    <name evidence="2" type="ORF">A2W14_03945</name>
</gene>
<protein>
    <submittedName>
        <fullName evidence="2">Uncharacterized protein</fullName>
    </submittedName>
</protein>
<feature type="transmembrane region" description="Helical" evidence="1">
    <location>
        <begin position="27"/>
        <end position="46"/>
    </location>
</feature>
<dbReference type="STRING" id="1798371.A2W14_03945"/>
<proteinExistence type="predicted"/>